<dbReference type="PANTHER" id="PTHR11618:SF81">
    <property type="entry name" value="TRANSCRIPTION INITIATION FACTOR IIB-LIKE"/>
    <property type="match status" value="1"/>
</dbReference>
<accession>A0ABQ9LYV7</accession>
<sequence length="329" mass="36336">MDNLNYCTDCKGNTEVILDHTTGDSICSQCGLVLEDHFIDERSEWRTFADNDDDEDPNRVGAASDPLLTCGNLSTIVSYKTSGGGGGAKSEGMGINWRTHSLINPDRALTKGFEAIASMADGLSIVQPVKIRANEIYKNVVEQKSCKGRNLNVILAACLFIACRESKSPRTLKEICSVADRVSRKELNRTIETIKKHLEIGTGTLHASELVRRFCSHLGMKNQAMKAVQEAVENSEEIDIRRNPKSILAAIIYIVAQLSNEKIPLRDIAMVAEVAEETIKKAYRDIHPHASRLIPNWYAKEEDIHKLCQPSICGAKQSNIKQISVSAQA</sequence>
<reference evidence="6" key="1">
    <citation type="journal article" date="2023" name="Plant Biotechnol. J.">
        <title>Chromosome-level wild Hevea brasiliensis genome provides new tools for genomic-assisted breeding and valuable loci to elevate rubber yield.</title>
        <authorList>
            <person name="Cheng H."/>
            <person name="Song X."/>
            <person name="Hu Y."/>
            <person name="Wu T."/>
            <person name="Yang Q."/>
            <person name="An Z."/>
            <person name="Feng S."/>
            <person name="Deng Z."/>
            <person name="Wu W."/>
            <person name="Zeng X."/>
            <person name="Tu M."/>
            <person name="Wang X."/>
            <person name="Huang H."/>
        </authorList>
    </citation>
    <scope>NUCLEOTIDE SEQUENCE</scope>
    <source>
        <strain evidence="6">MT/VB/25A 57/8</strain>
    </source>
</reference>
<dbReference type="Gene3D" id="1.10.472.10">
    <property type="entry name" value="Cyclin-like"/>
    <property type="match status" value="1"/>
</dbReference>
<feature type="domain" description="TFIIB-type" evidence="5">
    <location>
        <begin position="2"/>
        <end position="35"/>
    </location>
</feature>
<comment type="caution">
    <text evidence="6">The sequence shown here is derived from an EMBL/GenBank/DDBJ whole genome shotgun (WGS) entry which is preliminary data.</text>
</comment>
<gene>
    <name evidence="6" type="ORF">P3X46_016367</name>
</gene>
<proteinExistence type="inferred from homology"/>
<dbReference type="InterPro" id="IPR036915">
    <property type="entry name" value="Cyclin-like_sf"/>
</dbReference>
<dbReference type="EMBL" id="JARPOI010000009">
    <property type="protein sequence ID" value="KAJ9173204.1"/>
    <property type="molecule type" value="Genomic_DNA"/>
</dbReference>
<dbReference type="CDD" id="cd20551">
    <property type="entry name" value="CYCLIN_TFIIB_rpt1"/>
    <property type="match status" value="1"/>
</dbReference>
<dbReference type="Pfam" id="PF00382">
    <property type="entry name" value="TFIIB"/>
    <property type="match status" value="2"/>
</dbReference>
<evidence type="ECO:0000256" key="1">
    <source>
        <dbReference type="ARBA" id="ARBA00010857"/>
    </source>
</evidence>
<dbReference type="SUPFAM" id="SSF47954">
    <property type="entry name" value="Cyclin-like"/>
    <property type="match status" value="2"/>
</dbReference>
<name>A0ABQ9LYV7_HEVBR</name>
<dbReference type="PROSITE" id="PS51134">
    <property type="entry name" value="ZF_TFIIB"/>
    <property type="match status" value="1"/>
</dbReference>
<keyword evidence="3" id="KW-0804">Transcription</keyword>
<evidence type="ECO:0000313" key="7">
    <source>
        <dbReference type="Proteomes" id="UP001174677"/>
    </source>
</evidence>
<evidence type="ECO:0000256" key="4">
    <source>
        <dbReference type="PROSITE-ProRule" id="PRU00469"/>
    </source>
</evidence>
<keyword evidence="2" id="KW-0805">Transcription regulation</keyword>
<keyword evidence="4" id="KW-0863">Zinc-finger</keyword>
<dbReference type="InterPro" id="IPR013150">
    <property type="entry name" value="TFIIB_cyclin"/>
</dbReference>
<evidence type="ECO:0000256" key="3">
    <source>
        <dbReference type="ARBA" id="ARBA00023163"/>
    </source>
</evidence>
<evidence type="ECO:0000313" key="6">
    <source>
        <dbReference type="EMBL" id="KAJ9173204.1"/>
    </source>
</evidence>
<dbReference type="Pfam" id="PF08271">
    <property type="entry name" value="Zn_Ribbon_TF"/>
    <property type="match status" value="1"/>
</dbReference>
<dbReference type="Proteomes" id="UP001174677">
    <property type="component" value="Chromosome 9"/>
</dbReference>
<dbReference type="PANTHER" id="PTHR11618">
    <property type="entry name" value="TRANSCRIPTION INITIATION FACTOR IIB-RELATED"/>
    <property type="match status" value="1"/>
</dbReference>
<comment type="similarity">
    <text evidence="1">Belongs to the TFIIB family.</text>
</comment>
<keyword evidence="7" id="KW-1185">Reference proteome</keyword>
<dbReference type="InterPro" id="IPR013763">
    <property type="entry name" value="Cyclin-like_dom"/>
</dbReference>
<keyword evidence="4" id="KW-0479">Metal-binding</keyword>
<dbReference type="SUPFAM" id="SSF57783">
    <property type="entry name" value="Zinc beta-ribbon"/>
    <property type="match status" value="1"/>
</dbReference>
<dbReference type="InterPro" id="IPR000812">
    <property type="entry name" value="TFIIB"/>
</dbReference>
<keyword evidence="4" id="KW-0862">Zinc</keyword>
<dbReference type="Gene3D" id="1.10.472.170">
    <property type="match status" value="1"/>
</dbReference>
<evidence type="ECO:0000259" key="5">
    <source>
        <dbReference type="PROSITE" id="PS51134"/>
    </source>
</evidence>
<dbReference type="PRINTS" id="PR00685">
    <property type="entry name" value="TIFACTORIIB"/>
</dbReference>
<protein>
    <recommendedName>
        <fullName evidence="5">TFIIB-type domain-containing protein</fullName>
    </recommendedName>
</protein>
<evidence type="ECO:0000256" key="2">
    <source>
        <dbReference type="ARBA" id="ARBA00023015"/>
    </source>
</evidence>
<dbReference type="InterPro" id="IPR013137">
    <property type="entry name" value="Znf_TFIIB"/>
</dbReference>
<organism evidence="6 7">
    <name type="scientific">Hevea brasiliensis</name>
    <name type="common">Para rubber tree</name>
    <name type="synonym">Siphonia brasiliensis</name>
    <dbReference type="NCBI Taxonomy" id="3981"/>
    <lineage>
        <taxon>Eukaryota</taxon>
        <taxon>Viridiplantae</taxon>
        <taxon>Streptophyta</taxon>
        <taxon>Embryophyta</taxon>
        <taxon>Tracheophyta</taxon>
        <taxon>Spermatophyta</taxon>
        <taxon>Magnoliopsida</taxon>
        <taxon>eudicotyledons</taxon>
        <taxon>Gunneridae</taxon>
        <taxon>Pentapetalae</taxon>
        <taxon>rosids</taxon>
        <taxon>fabids</taxon>
        <taxon>Malpighiales</taxon>
        <taxon>Euphorbiaceae</taxon>
        <taxon>Crotonoideae</taxon>
        <taxon>Micrandreae</taxon>
        <taxon>Hevea</taxon>
    </lineage>
</organism>
<dbReference type="SMART" id="SM00385">
    <property type="entry name" value="CYCLIN"/>
    <property type="match status" value="2"/>
</dbReference>